<dbReference type="Pfam" id="PF12770">
    <property type="entry name" value="CHAT"/>
    <property type="match status" value="1"/>
</dbReference>
<feature type="repeat" description="TPR" evidence="1">
    <location>
        <begin position="16"/>
        <end position="49"/>
    </location>
</feature>
<feature type="repeat" description="TPR" evidence="1">
    <location>
        <begin position="176"/>
        <end position="209"/>
    </location>
</feature>
<dbReference type="PANTHER" id="PTHR10098">
    <property type="entry name" value="RAPSYN-RELATED"/>
    <property type="match status" value="1"/>
</dbReference>
<feature type="domain" description="CHAT" evidence="3">
    <location>
        <begin position="728"/>
        <end position="1055"/>
    </location>
</feature>
<feature type="domain" description="Anaphase-promoting complex subunit 5" evidence="4">
    <location>
        <begin position="129"/>
        <end position="176"/>
    </location>
</feature>
<name>A0A7G1H1E2_9BACT</name>
<protein>
    <submittedName>
        <fullName evidence="5">Tetratricopeptide repeat domain protein</fullName>
    </submittedName>
</protein>
<dbReference type="EMBL" id="AP022873">
    <property type="protein sequence ID" value="BCB96032.1"/>
    <property type="molecule type" value="Genomic_DNA"/>
</dbReference>
<dbReference type="SUPFAM" id="SSF48452">
    <property type="entry name" value="TPR-like"/>
    <property type="match status" value="3"/>
</dbReference>
<evidence type="ECO:0000256" key="1">
    <source>
        <dbReference type="PROSITE-ProRule" id="PRU00339"/>
    </source>
</evidence>
<organism evidence="5 6">
    <name type="scientific">Dissulfurispira thermophila</name>
    <dbReference type="NCBI Taxonomy" id="2715679"/>
    <lineage>
        <taxon>Bacteria</taxon>
        <taxon>Pseudomonadati</taxon>
        <taxon>Nitrospirota</taxon>
        <taxon>Thermodesulfovibrionia</taxon>
        <taxon>Thermodesulfovibrionales</taxon>
        <taxon>Dissulfurispiraceae</taxon>
        <taxon>Dissulfurispira</taxon>
    </lineage>
</organism>
<dbReference type="InterPro" id="IPR011990">
    <property type="entry name" value="TPR-like_helical_dom_sf"/>
</dbReference>
<dbReference type="Pfam" id="PF12862">
    <property type="entry name" value="ANAPC5"/>
    <property type="match status" value="1"/>
</dbReference>
<keyword evidence="1" id="KW-0802">TPR repeat</keyword>
<dbReference type="AlphaFoldDB" id="A0A7G1H1E2"/>
<feature type="coiled-coil region" evidence="2">
    <location>
        <begin position="615"/>
        <end position="642"/>
    </location>
</feature>
<dbReference type="InterPro" id="IPR019734">
    <property type="entry name" value="TPR_rpt"/>
</dbReference>
<evidence type="ECO:0000313" key="6">
    <source>
        <dbReference type="Proteomes" id="UP000516360"/>
    </source>
</evidence>
<dbReference type="Gene3D" id="1.25.40.10">
    <property type="entry name" value="Tetratricopeptide repeat domain"/>
    <property type="match status" value="4"/>
</dbReference>
<dbReference type="InterPro" id="IPR026000">
    <property type="entry name" value="Apc5_dom"/>
</dbReference>
<dbReference type="KEGG" id="dtp:JZK55_09540"/>
<dbReference type="SMART" id="SM00028">
    <property type="entry name" value="TPR"/>
    <property type="match status" value="10"/>
</dbReference>
<dbReference type="PROSITE" id="PS50293">
    <property type="entry name" value="TPR_REGION"/>
    <property type="match status" value="3"/>
</dbReference>
<dbReference type="PANTHER" id="PTHR10098:SF108">
    <property type="entry name" value="TETRATRICOPEPTIDE REPEAT PROTEIN 28"/>
    <property type="match status" value="1"/>
</dbReference>
<dbReference type="Proteomes" id="UP000516360">
    <property type="component" value="Chromosome"/>
</dbReference>
<gene>
    <name evidence="5" type="ORF">JZK55_09540</name>
</gene>
<evidence type="ECO:0000259" key="4">
    <source>
        <dbReference type="Pfam" id="PF12862"/>
    </source>
</evidence>
<accession>A0A7G1H1E2</accession>
<feature type="repeat" description="TPR" evidence="1">
    <location>
        <begin position="216"/>
        <end position="249"/>
    </location>
</feature>
<keyword evidence="6" id="KW-1185">Reference proteome</keyword>
<dbReference type="Pfam" id="PF13424">
    <property type="entry name" value="TPR_12"/>
    <property type="match status" value="4"/>
</dbReference>
<feature type="repeat" description="TPR" evidence="1">
    <location>
        <begin position="55"/>
        <end position="88"/>
    </location>
</feature>
<feature type="repeat" description="TPR" evidence="1">
    <location>
        <begin position="256"/>
        <end position="289"/>
    </location>
</feature>
<dbReference type="InterPro" id="IPR024983">
    <property type="entry name" value="CHAT_dom"/>
</dbReference>
<dbReference type="RefSeq" id="WP_203473484.1">
    <property type="nucleotide sequence ID" value="NZ_AP022873.1"/>
</dbReference>
<evidence type="ECO:0000313" key="5">
    <source>
        <dbReference type="EMBL" id="BCB96032.1"/>
    </source>
</evidence>
<proteinExistence type="predicted"/>
<feature type="repeat" description="TPR" evidence="1">
    <location>
        <begin position="336"/>
        <end position="369"/>
    </location>
</feature>
<sequence>MVVFCGNLFAQPRNEAERLWELGDKAYESGRYKEAISYYEKSLTLCGRDYYECYANNYHGLGASYEGMGDDNRAIFYYEKAIDAERRLGNKEWLATDLLLAGSIYSRKAIDFNKAYNYLEESRRLFSEIGAKDSLPIVYHELGKVARAIGKFDKALSSLDESLRLYRQNRDENSVGANLSQIGLTYSKMGQYERALSYYEEALKIAKKSNDPVGTSIVLREIADAYCDLYKHDRAISYYEEAIEIQKKSNLKQELGTTLNNLGTLYMDMHRYERALSYYEEALKLARQEKDLPTIATILNNIGHVCGKMGYSNKALEYHRKSLEIEEKLQRPFALVYVLNNIGMEYFRAGRYDEALKYLNQALEIDRKLNNPTFIETRLNNIGAVYLKQGRLKEAEQVFLERKRLEERIKPNRMLHQGLIEVYLLTGRYDSALRLANEIPPSWRDNPNRHFEYYTQAGLALKGKGALQESAINLMNAINIVEDMRQSITEKGQFFAGGGYYGRLTPYKAIISVLYEIAEKNYNLTPGSKITFTPEASSWQVRTRRSAFNFSTFGQDPASAAFYFSELTKARTLLEAMAGAARKTMSEEIPKNLKESEDRLLQELSYIDSRWAEALKKGEQAVKQLQQKREGVKKQLDVLIEVLRKHHPRYAALHYPLPIKAEELPLRENEVLFEYAITDDATYLFVIKKGGVKSLIKIPLTRQSLEDIVKSFIEPMNTRNPSIFSVSMAKKLYGALLSEALKEVKENERIIIVPDGILGLLPFEALIIKEGTSIKDSTYVADKYTITYYQSATIMALQRILKETQPEKPLFALGNPVYSKDDPRYIAWRQGRKDVQFANLNQYAFRGLAIKAKWGAVTEQDREDKVVFPPLLETEDEVREIAEIMGVKPEPPQVLLSVMANETNLKRAGLEKYRYIHFATHASLPGMVQGINEPFILLSQVENKGDDGFLTLSEVTGMKLNADMVVLSACVTGVGKEVEGEGVVNFARAFQQAGAKAVIVSLWEVASDPAVEYMKTFYRHLKSGKSRAEAMKLTRAEIKTKYPNPFYWAVFILHGEGI</sequence>
<evidence type="ECO:0000256" key="2">
    <source>
        <dbReference type="SAM" id="Coils"/>
    </source>
</evidence>
<reference evidence="5 6" key="1">
    <citation type="submission" date="2020-03" db="EMBL/GenBank/DDBJ databases">
        <title>Complete genome sequences of two sulfur-disproportionating bacterial strains T55J and Mzg5.</title>
        <authorList>
            <person name="Umezawa K."/>
            <person name="Kojima H."/>
            <person name="Kato Y."/>
            <person name="Fukui M."/>
        </authorList>
    </citation>
    <scope>NUCLEOTIDE SEQUENCE [LARGE SCALE GENOMIC DNA]</scope>
    <source>
        <strain evidence="5 6">T55J</strain>
    </source>
</reference>
<keyword evidence="2" id="KW-0175">Coiled coil</keyword>
<evidence type="ECO:0000259" key="3">
    <source>
        <dbReference type="Pfam" id="PF12770"/>
    </source>
</evidence>
<feature type="repeat" description="TPR" evidence="1">
    <location>
        <begin position="136"/>
        <end position="169"/>
    </location>
</feature>
<dbReference type="PROSITE" id="PS50005">
    <property type="entry name" value="TPR"/>
    <property type="match status" value="7"/>
</dbReference>